<dbReference type="PANTHER" id="PTHR12147:SF26">
    <property type="entry name" value="PEPTIDASE M28 DOMAIN-CONTAINING PROTEIN"/>
    <property type="match status" value="1"/>
</dbReference>
<dbReference type="SUPFAM" id="SSF53187">
    <property type="entry name" value="Zn-dependent exopeptidases"/>
    <property type="match status" value="1"/>
</dbReference>
<dbReference type="GO" id="GO:0006508">
    <property type="term" value="P:proteolysis"/>
    <property type="evidence" value="ECO:0007669"/>
    <property type="project" value="InterPro"/>
</dbReference>
<dbReference type="AlphaFoldDB" id="A0A8K1ZYF5"/>
<evidence type="ECO:0000313" key="4">
    <source>
        <dbReference type="Proteomes" id="UP000607397"/>
    </source>
</evidence>
<reference evidence="3" key="1">
    <citation type="submission" date="2019-12" db="EMBL/GenBank/DDBJ databases">
        <title>High-Quality draft genome sequences of three cyanobacteria isolated from the limestone walls of the Old Cathedral of Coimbra.</title>
        <authorList>
            <person name="Tiago I."/>
            <person name="Soares F."/>
            <person name="Portugal A."/>
        </authorList>
    </citation>
    <scope>NUCLEOTIDE SEQUENCE [LARGE SCALE GENOMIC DNA]</scope>
    <source>
        <strain evidence="3">C</strain>
    </source>
</reference>
<sequence length="343" mass="37336">MKGKTWLRSLGIKTLATRWALMTLSSLGLILLLLHLCAPSPQEPLGTDVPSNLPTMTQPTPPQVSAERLMQSVQDLAYERFAPKDRQRARDYLIQSLTTWGWNPTAQPYASGVNIKASRLGTDPRAGNILVAAHYDTVPNTPGADDNGSGVAVVLEVARLLKDIATPRTLQIALFDEEEMGLIGSYAYADEASNLTDLHGAIVLEMVGYTCQTPGCQRQPEGLLQVRPPSNVGDFLAVVGDAETPELLQAFENEQSPEHPSLLALSIPLKGVLTPVVLRSDHVPFWYKDVGAVMVTDTAFLRNPHYHQPTDRPETLDPVFLQQSAQMVVNATLALLSPSADKT</sequence>
<dbReference type="InterPro" id="IPR001261">
    <property type="entry name" value="ArgE/DapE_CS"/>
</dbReference>
<accession>A0A8K1ZYF5</accession>
<organism evidence="3 4">
    <name type="scientific">Petrachloros mirabilis ULC683</name>
    <dbReference type="NCBI Taxonomy" id="2781853"/>
    <lineage>
        <taxon>Bacteria</taxon>
        <taxon>Bacillati</taxon>
        <taxon>Cyanobacteriota</taxon>
        <taxon>Cyanophyceae</taxon>
        <taxon>Synechococcales</taxon>
        <taxon>Petrachlorosaceae</taxon>
        <taxon>Petrachloros</taxon>
        <taxon>Petrachloros mirabilis</taxon>
    </lineage>
</organism>
<evidence type="ECO:0000313" key="3">
    <source>
        <dbReference type="EMBL" id="NCJ06152.1"/>
    </source>
</evidence>
<dbReference type="PROSITE" id="PS00758">
    <property type="entry name" value="ARGE_DAPE_CPG2_1"/>
    <property type="match status" value="1"/>
</dbReference>
<dbReference type="EMBL" id="WVIC01000009">
    <property type="protein sequence ID" value="NCJ06152.1"/>
    <property type="molecule type" value="Genomic_DNA"/>
</dbReference>
<evidence type="ECO:0000256" key="1">
    <source>
        <dbReference type="ARBA" id="ARBA00022801"/>
    </source>
</evidence>
<gene>
    <name evidence="3" type="ORF">GS597_06395</name>
</gene>
<proteinExistence type="predicted"/>
<dbReference type="GO" id="GO:0008235">
    <property type="term" value="F:metalloexopeptidase activity"/>
    <property type="evidence" value="ECO:0007669"/>
    <property type="project" value="InterPro"/>
</dbReference>
<dbReference type="RefSeq" id="WP_161824626.1">
    <property type="nucleotide sequence ID" value="NZ_WVIC01000009.1"/>
</dbReference>
<keyword evidence="4" id="KW-1185">Reference proteome</keyword>
<dbReference type="InterPro" id="IPR045175">
    <property type="entry name" value="M28_fam"/>
</dbReference>
<dbReference type="Pfam" id="PF04389">
    <property type="entry name" value="Peptidase_M28"/>
    <property type="match status" value="1"/>
</dbReference>
<evidence type="ECO:0000259" key="2">
    <source>
        <dbReference type="Pfam" id="PF04389"/>
    </source>
</evidence>
<feature type="domain" description="Peptidase M28" evidence="2">
    <location>
        <begin position="115"/>
        <end position="330"/>
    </location>
</feature>
<keyword evidence="1" id="KW-0378">Hydrolase</keyword>
<protein>
    <submittedName>
        <fullName evidence="3">M20/M25/M40 family metallo-hydrolase</fullName>
    </submittedName>
</protein>
<dbReference type="Gene3D" id="3.40.630.10">
    <property type="entry name" value="Zn peptidases"/>
    <property type="match status" value="1"/>
</dbReference>
<comment type="caution">
    <text evidence="3">The sequence shown here is derived from an EMBL/GenBank/DDBJ whole genome shotgun (WGS) entry which is preliminary data.</text>
</comment>
<dbReference type="PANTHER" id="PTHR12147">
    <property type="entry name" value="METALLOPEPTIDASE M28 FAMILY MEMBER"/>
    <property type="match status" value="1"/>
</dbReference>
<dbReference type="Proteomes" id="UP000607397">
    <property type="component" value="Unassembled WGS sequence"/>
</dbReference>
<name>A0A8K1ZYF5_9CYAN</name>
<dbReference type="InterPro" id="IPR007484">
    <property type="entry name" value="Peptidase_M28"/>
</dbReference>